<dbReference type="Ensembl" id="ENSSOCT00000023388.1">
    <property type="protein sequence ID" value="ENSSOCP00000022818.1"/>
    <property type="gene ID" value="ENSSOCG00000016912.1"/>
</dbReference>
<evidence type="ECO:0000313" key="2">
    <source>
        <dbReference type="Ensembl" id="ENSSOCP00000022818.1"/>
    </source>
</evidence>
<reference evidence="2" key="2">
    <citation type="submission" date="2025-09" db="UniProtKB">
        <authorList>
            <consortium name="Ensembl"/>
        </authorList>
    </citation>
    <scope>IDENTIFICATION</scope>
</reference>
<accession>A0A8D0FYN6</accession>
<keyword evidence="3" id="KW-1185">Reference proteome</keyword>
<proteinExistence type="predicted"/>
<protein>
    <submittedName>
        <fullName evidence="2">Uncharacterized protein</fullName>
    </submittedName>
</protein>
<organism evidence="2 3">
    <name type="scientific">Strix occidentalis caurina</name>
    <name type="common">northern spotted owl</name>
    <dbReference type="NCBI Taxonomy" id="311401"/>
    <lineage>
        <taxon>Eukaryota</taxon>
        <taxon>Metazoa</taxon>
        <taxon>Chordata</taxon>
        <taxon>Craniata</taxon>
        <taxon>Vertebrata</taxon>
        <taxon>Euteleostomi</taxon>
        <taxon>Archelosauria</taxon>
        <taxon>Archosauria</taxon>
        <taxon>Dinosauria</taxon>
        <taxon>Saurischia</taxon>
        <taxon>Theropoda</taxon>
        <taxon>Coelurosauria</taxon>
        <taxon>Aves</taxon>
        <taxon>Neognathae</taxon>
        <taxon>Neoaves</taxon>
        <taxon>Telluraves</taxon>
        <taxon>Strigiformes</taxon>
        <taxon>Strigidae</taxon>
        <taxon>Strix</taxon>
    </lineage>
</organism>
<dbReference type="Proteomes" id="UP000694551">
    <property type="component" value="Unplaced"/>
</dbReference>
<reference evidence="2" key="1">
    <citation type="submission" date="2025-08" db="UniProtKB">
        <authorList>
            <consortium name="Ensembl"/>
        </authorList>
    </citation>
    <scope>IDENTIFICATION</scope>
</reference>
<name>A0A8D0FYN6_STROC</name>
<dbReference type="AlphaFoldDB" id="A0A8D0FYN6"/>
<evidence type="ECO:0000256" key="1">
    <source>
        <dbReference type="SAM" id="MobiDB-lite"/>
    </source>
</evidence>
<evidence type="ECO:0000313" key="3">
    <source>
        <dbReference type="Proteomes" id="UP000694551"/>
    </source>
</evidence>
<feature type="region of interest" description="Disordered" evidence="1">
    <location>
        <begin position="104"/>
        <end position="228"/>
    </location>
</feature>
<sequence>MFFECPTNPGEPLRWQLRALTCALRSDPIARPLPRHVLVLKAAGIPSAVSRGCWEAGDGEGSGGWETPGWFVGKRSLWSGGQRGTAGRSWGGIAAADGMVGNESGQRGAAAGGCQVGPSDTPGPSATLRGLGCSRTLGNPGPSATPRPLVAPGPSATPGLLVAPGPTVTPGPSATPRPLGSPTVTPGPAATLRPSATLGPLDIPGPSVTLGPSATPGPLVAPEPTATP</sequence>
<feature type="compositionally biased region" description="Pro residues" evidence="1">
    <location>
        <begin position="219"/>
        <end position="228"/>
    </location>
</feature>